<dbReference type="GO" id="GO:0003677">
    <property type="term" value="F:DNA binding"/>
    <property type="evidence" value="ECO:0007669"/>
    <property type="project" value="UniProtKB-UniRule"/>
</dbReference>
<dbReference type="Gene3D" id="1.10.357.10">
    <property type="entry name" value="Tetracycline Repressor, domain 2"/>
    <property type="match status" value="1"/>
</dbReference>
<dbReference type="PROSITE" id="PS50977">
    <property type="entry name" value="HTH_TETR_2"/>
    <property type="match status" value="1"/>
</dbReference>
<dbReference type="SUPFAM" id="SSF46689">
    <property type="entry name" value="Homeodomain-like"/>
    <property type="match status" value="1"/>
</dbReference>
<evidence type="ECO:0000256" key="2">
    <source>
        <dbReference type="PROSITE-ProRule" id="PRU00335"/>
    </source>
</evidence>
<gene>
    <name evidence="5" type="ORF">HX876_04710</name>
</gene>
<feature type="region of interest" description="Disordered" evidence="3">
    <location>
        <begin position="1"/>
        <end position="32"/>
    </location>
</feature>
<feature type="domain" description="HTH tetR-type" evidence="4">
    <location>
        <begin position="62"/>
        <end position="122"/>
    </location>
</feature>
<keyword evidence="1 2" id="KW-0238">DNA-binding</keyword>
<dbReference type="InterPro" id="IPR036271">
    <property type="entry name" value="Tet_transcr_reg_TetR-rel_C_sf"/>
</dbReference>
<dbReference type="PANTHER" id="PTHR30328:SF54">
    <property type="entry name" value="HTH-TYPE TRANSCRIPTIONAL REPRESSOR SCO4008"/>
    <property type="match status" value="1"/>
</dbReference>
<dbReference type="Pfam" id="PF00440">
    <property type="entry name" value="TetR_N"/>
    <property type="match status" value="1"/>
</dbReference>
<protein>
    <submittedName>
        <fullName evidence="5">TetR/AcrR family transcriptional regulator</fullName>
    </submittedName>
</protein>
<dbReference type="InterPro" id="IPR050109">
    <property type="entry name" value="HTH-type_TetR-like_transc_reg"/>
</dbReference>
<accession>A0A7Y7Y8C7</accession>
<feature type="DNA-binding region" description="H-T-H motif" evidence="2">
    <location>
        <begin position="85"/>
        <end position="104"/>
    </location>
</feature>
<dbReference type="PRINTS" id="PR00455">
    <property type="entry name" value="HTHTETR"/>
</dbReference>
<dbReference type="InterPro" id="IPR041474">
    <property type="entry name" value="NicS_C"/>
</dbReference>
<proteinExistence type="predicted"/>
<comment type="caution">
    <text evidence="5">The sequence shown here is derived from an EMBL/GenBank/DDBJ whole genome shotgun (WGS) entry which is preliminary data.</text>
</comment>
<dbReference type="SUPFAM" id="SSF48498">
    <property type="entry name" value="Tetracyclin repressor-like, C-terminal domain"/>
    <property type="match status" value="1"/>
</dbReference>
<dbReference type="InterPro" id="IPR009057">
    <property type="entry name" value="Homeodomain-like_sf"/>
</dbReference>
<organism evidence="5 6">
    <name type="scientific">Pseudomonas gingeri</name>
    <dbReference type="NCBI Taxonomy" id="117681"/>
    <lineage>
        <taxon>Bacteria</taxon>
        <taxon>Pseudomonadati</taxon>
        <taxon>Pseudomonadota</taxon>
        <taxon>Gammaproteobacteria</taxon>
        <taxon>Pseudomonadales</taxon>
        <taxon>Pseudomonadaceae</taxon>
        <taxon>Pseudomonas</taxon>
    </lineage>
</organism>
<sequence>MASTQAPHDSRASSPASRAPTGVGGVSGRGCRRRRGIFAPPALWKECPTVNKKIGIRAQQADQTRARILKAAVKVFTRDGYSGGRVESISREAESNDRMLYYYFGSKERLFICVLEHTYEQFNKAESKLRLDLDQPLEALRKLVAFVWNYYVRHPEFVAILSIENLHKGKHAQQSGELRRLSGEAVGVLRPIIEAGQARGIFREDLDLKHVYLMIASLCYFYNSNQHTLSSFLGEPLAEKHQQQDWLAFISDLVVRGVLRLP</sequence>
<dbReference type="AlphaFoldDB" id="A0A7Y7Y8C7"/>
<dbReference type="Proteomes" id="UP000520592">
    <property type="component" value="Unassembled WGS sequence"/>
</dbReference>
<dbReference type="InterPro" id="IPR001647">
    <property type="entry name" value="HTH_TetR"/>
</dbReference>
<dbReference type="Gene3D" id="1.10.10.60">
    <property type="entry name" value="Homeodomain-like"/>
    <property type="match status" value="1"/>
</dbReference>
<evidence type="ECO:0000313" key="6">
    <source>
        <dbReference type="Proteomes" id="UP000520592"/>
    </source>
</evidence>
<reference evidence="5 6" key="1">
    <citation type="submission" date="2020-04" db="EMBL/GenBank/DDBJ databases">
        <title>Molecular characterization of pseudomonads from Agaricus bisporus reveal novel blotch 2 pathogens in Western Europe.</title>
        <authorList>
            <person name="Taparia T."/>
            <person name="Krijger M."/>
            <person name="Haynes E."/>
            <person name="Elpinstone J.G."/>
            <person name="Noble R."/>
            <person name="Van Der Wolf J."/>
        </authorList>
    </citation>
    <scope>NUCLEOTIDE SEQUENCE [LARGE SCALE GENOMIC DNA]</scope>
    <source>
        <strain evidence="5 6">IPO3737</strain>
    </source>
</reference>
<evidence type="ECO:0000256" key="3">
    <source>
        <dbReference type="SAM" id="MobiDB-lite"/>
    </source>
</evidence>
<dbReference type="Pfam" id="PF17938">
    <property type="entry name" value="TetR_C_29"/>
    <property type="match status" value="1"/>
</dbReference>
<evidence type="ECO:0000256" key="1">
    <source>
        <dbReference type="ARBA" id="ARBA00023125"/>
    </source>
</evidence>
<dbReference type="EMBL" id="JACAQD010000006">
    <property type="protein sequence ID" value="NWC31676.1"/>
    <property type="molecule type" value="Genomic_DNA"/>
</dbReference>
<evidence type="ECO:0000259" key="4">
    <source>
        <dbReference type="PROSITE" id="PS50977"/>
    </source>
</evidence>
<name>A0A7Y7Y8C7_9PSED</name>
<evidence type="ECO:0000313" key="5">
    <source>
        <dbReference type="EMBL" id="NWC31676.1"/>
    </source>
</evidence>
<dbReference type="PANTHER" id="PTHR30328">
    <property type="entry name" value="TRANSCRIPTIONAL REPRESSOR"/>
    <property type="match status" value="1"/>
</dbReference>